<dbReference type="Gene3D" id="1.20.1440.240">
    <property type="match status" value="1"/>
</dbReference>
<proteinExistence type="inferred from homology"/>
<evidence type="ECO:0000256" key="3">
    <source>
        <dbReference type="ARBA" id="ARBA00012535"/>
    </source>
</evidence>
<dbReference type="Gene3D" id="3.50.50.60">
    <property type="entry name" value="FAD/NAD(P)-binding domain"/>
    <property type="match status" value="1"/>
</dbReference>
<comment type="similarity">
    <text evidence="2">Belongs to the tryptophan 2-monooxygenase family.</text>
</comment>
<evidence type="ECO:0000256" key="4">
    <source>
        <dbReference type="ARBA" id="ARBA00017871"/>
    </source>
</evidence>
<evidence type="ECO:0000313" key="10">
    <source>
        <dbReference type="Proteomes" id="UP000635278"/>
    </source>
</evidence>
<name>A0ABX0JN69_9PROT</name>
<evidence type="ECO:0000313" key="9">
    <source>
        <dbReference type="EMBL" id="NHN84851.1"/>
    </source>
</evidence>
<comment type="pathway">
    <text evidence="1">Plant hormone metabolism; auxin biosynthesis.</text>
</comment>
<feature type="domain" description="Amine oxidase" evidence="8">
    <location>
        <begin position="63"/>
        <end position="524"/>
    </location>
</feature>
<evidence type="ECO:0000256" key="5">
    <source>
        <dbReference type="ARBA" id="ARBA00023070"/>
    </source>
</evidence>
<evidence type="ECO:0000256" key="7">
    <source>
        <dbReference type="SAM" id="MobiDB-lite"/>
    </source>
</evidence>
<dbReference type="InterPro" id="IPR050281">
    <property type="entry name" value="Flavin_monoamine_oxidase"/>
</dbReference>
<gene>
    <name evidence="9" type="ORF">GOB93_09385</name>
</gene>
<dbReference type="Proteomes" id="UP000635278">
    <property type="component" value="Unassembled WGS sequence"/>
</dbReference>
<dbReference type="RefSeq" id="WP_173583242.1">
    <property type="nucleotide sequence ID" value="NZ_WOTB01000010.1"/>
</dbReference>
<comment type="caution">
    <text evidence="9">The sequence shown here is derived from an EMBL/GenBank/DDBJ whole genome shotgun (WGS) entry which is preliminary data.</text>
</comment>
<sequence>MASSEDFRGTTRRRTLAGMGMSAFGAAFGRTMSAGARTTDFRGEPGLSGGRSGTKILVLGGGLAGMLSAFELRKAGYQVRILEFQNRPGGRNISLRGGDTLHELGGATQNVSFAAGNYFNPGPWRIPYHHQGILHYCRAFGVQLEPFVQFNQNAWLHSSKAFGGRPVRYREYASDFYGYTAETLAKAADLRTEGLFDTDPERSQFRAAMTEWGGLTPSGEYVKGERSSFRRGFSRPQGGGPDGAPVPSAPYAKSEILDAQLWKNIAFFNDLEMQETLFQPVGGMDQIGRAFYRRTGDLMTLNAMVKAVHQGEKGVTVIYEDTSHPGNIQSVDADYCVCTIPLSILSQLDIQVSAPMRAAISAVPYLSSVKIGLEFRRRFWEEDDQIYGGITFTDQPITQISYPAGGFLSPGPAVLLGGYMFDEPAAYDFAGMTPAERIENALAQGERIHTGYRKEYRGGVAVAWSRMPWTLGCCALWSQEARAAHYRTLCGIDNRIILAGEHVSWFCGWQEGAILSAADAVTRLHRRIVQSG</sequence>
<dbReference type="EMBL" id="WOTB01000010">
    <property type="protein sequence ID" value="NHN84851.1"/>
    <property type="molecule type" value="Genomic_DNA"/>
</dbReference>
<accession>A0ABX0JN69</accession>
<keyword evidence="5" id="KW-0073">Auxin biosynthesis</keyword>
<dbReference type="InterPro" id="IPR036188">
    <property type="entry name" value="FAD/NAD-bd_sf"/>
</dbReference>
<keyword evidence="10" id="KW-1185">Reference proteome</keyword>
<dbReference type="PANTHER" id="PTHR10742:SF410">
    <property type="entry name" value="LYSINE-SPECIFIC HISTONE DEMETHYLASE 2"/>
    <property type="match status" value="1"/>
</dbReference>
<dbReference type="SUPFAM" id="SSF51905">
    <property type="entry name" value="FAD/NAD(P)-binding domain"/>
    <property type="match status" value="1"/>
</dbReference>
<organism evidence="9 10">
    <name type="scientific">Acetobacter musti</name>
    <dbReference type="NCBI Taxonomy" id="864732"/>
    <lineage>
        <taxon>Bacteria</taxon>
        <taxon>Pseudomonadati</taxon>
        <taxon>Pseudomonadota</taxon>
        <taxon>Alphaproteobacteria</taxon>
        <taxon>Acetobacterales</taxon>
        <taxon>Acetobacteraceae</taxon>
        <taxon>Acetobacter</taxon>
    </lineage>
</organism>
<dbReference type="Gene3D" id="3.90.660.10">
    <property type="match status" value="1"/>
</dbReference>
<evidence type="ECO:0000256" key="1">
    <source>
        <dbReference type="ARBA" id="ARBA00004814"/>
    </source>
</evidence>
<dbReference type="EC" id="1.13.12.3" evidence="3"/>
<protein>
    <recommendedName>
        <fullName evidence="4">Tryptophan 2-monooxygenase</fullName>
        <ecNumber evidence="3">1.13.12.3</ecNumber>
    </recommendedName>
</protein>
<feature type="region of interest" description="Disordered" evidence="7">
    <location>
        <begin position="226"/>
        <end position="249"/>
    </location>
</feature>
<reference evidence="9 10" key="1">
    <citation type="journal article" date="2020" name="Int. J. Syst. Evol. Microbiol.">
        <title>Novel acetic acid bacteria from cider fermentations: Acetobacter conturbans sp. nov. and Acetobacter fallax sp. nov.</title>
        <authorList>
            <person name="Sombolestani A.S."/>
            <person name="Cleenwerck I."/>
            <person name="Cnockaert M."/>
            <person name="Borremans W."/>
            <person name="Wieme A.D."/>
            <person name="De Vuyst L."/>
            <person name="Vandamme P."/>
        </authorList>
    </citation>
    <scope>NUCLEOTIDE SEQUENCE [LARGE SCALE GENOMIC DNA]</scope>
    <source>
        <strain evidence="9 10">LMG 30640</strain>
    </source>
</reference>
<dbReference type="SUPFAM" id="SSF54373">
    <property type="entry name" value="FAD-linked reductases, C-terminal domain"/>
    <property type="match status" value="1"/>
</dbReference>
<dbReference type="PANTHER" id="PTHR10742">
    <property type="entry name" value="FLAVIN MONOAMINE OXIDASE"/>
    <property type="match status" value="1"/>
</dbReference>
<dbReference type="InterPro" id="IPR002937">
    <property type="entry name" value="Amino_oxidase"/>
</dbReference>
<evidence type="ECO:0000259" key="8">
    <source>
        <dbReference type="Pfam" id="PF01593"/>
    </source>
</evidence>
<comment type="catalytic activity">
    <reaction evidence="6">
        <text>L-tryptophan + O2 = indole-3-acetamide + CO2 + H2O</text>
        <dbReference type="Rhea" id="RHEA:16165"/>
        <dbReference type="ChEBI" id="CHEBI:15377"/>
        <dbReference type="ChEBI" id="CHEBI:15379"/>
        <dbReference type="ChEBI" id="CHEBI:16031"/>
        <dbReference type="ChEBI" id="CHEBI:16526"/>
        <dbReference type="ChEBI" id="CHEBI:57912"/>
        <dbReference type="EC" id="1.13.12.3"/>
    </reaction>
</comment>
<evidence type="ECO:0000256" key="2">
    <source>
        <dbReference type="ARBA" id="ARBA00005833"/>
    </source>
</evidence>
<evidence type="ECO:0000256" key="6">
    <source>
        <dbReference type="ARBA" id="ARBA00047321"/>
    </source>
</evidence>
<dbReference type="Pfam" id="PF01593">
    <property type="entry name" value="Amino_oxidase"/>
    <property type="match status" value="1"/>
</dbReference>